<organism evidence="1 2">
    <name type="scientific">Shewanella algidipiscicola</name>
    <dbReference type="NCBI Taxonomy" id="614070"/>
    <lineage>
        <taxon>Bacteria</taxon>
        <taxon>Pseudomonadati</taxon>
        <taxon>Pseudomonadota</taxon>
        <taxon>Gammaproteobacteria</taxon>
        <taxon>Alteromonadales</taxon>
        <taxon>Shewanellaceae</taxon>
        <taxon>Shewanella</taxon>
    </lineage>
</organism>
<sequence>MEVFLIGLWQNAVIELLIYRLQVNCNVSKVRVKKRFVAGAKCPKCKAVDSIVLFKEQGVETVECIECDYREQQAEAEVAAKATGAVIGVFKP</sequence>
<dbReference type="InterPro" id="IPR012658">
    <property type="entry name" value="YheV"/>
</dbReference>
<gene>
    <name evidence="1" type="ORF">TUM4630_12590</name>
</gene>
<accession>A0ABQ4PCE8</accession>
<dbReference type="EMBL" id="BPFB01000012">
    <property type="protein sequence ID" value="GIU45171.1"/>
    <property type="molecule type" value="Genomic_DNA"/>
</dbReference>
<dbReference type="NCBIfam" id="TIGR02443">
    <property type="entry name" value="YheV family putative zinc ribbon protein"/>
    <property type="match status" value="1"/>
</dbReference>
<evidence type="ECO:0000313" key="1">
    <source>
        <dbReference type="EMBL" id="GIU45171.1"/>
    </source>
</evidence>
<protein>
    <recommendedName>
        <fullName evidence="3">YheV family metal-binding protein</fullName>
    </recommendedName>
</protein>
<reference evidence="1 2" key="1">
    <citation type="submission" date="2021-05" db="EMBL/GenBank/DDBJ databases">
        <title>Molecular characterization for Shewanella algae harboring chromosomal blaOXA-55-like strains isolated from clinical and environment sample.</title>
        <authorList>
            <person name="Ohama Y."/>
            <person name="Aoki K."/>
            <person name="Harada S."/>
            <person name="Moriya K."/>
            <person name="Ishii Y."/>
            <person name="Tateda K."/>
        </authorList>
    </citation>
    <scope>NUCLEOTIDE SEQUENCE [LARGE SCALE GENOMIC DNA]</scope>
    <source>
        <strain evidence="1 2">LMG 23746</strain>
    </source>
</reference>
<evidence type="ECO:0008006" key="3">
    <source>
        <dbReference type="Google" id="ProtNLM"/>
    </source>
</evidence>
<dbReference type="Pfam" id="PF09526">
    <property type="entry name" value="DUF2387"/>
    <property type="match status" value="1"/>
</dbReference>
<dbReference type="Proteomes" id="UP000761574">
    <property type="component" value="Unassembled WGS sequence"/>
</dbReference>
<keyword evidence="2" id="KW-1185">Reference proteome</keyword>
<name>A0ABQ4PCE8_9GAMM</name>
<proteinExistence type="predicted"/>
<evidence type="ECO:0000313" key="2">
    <source>
        <dbReference type="Proteomes" id="UP000761574"/>
    </source>
</evidence>
<comment type="caution">
    <text evidence="1">The sequence shown here is derived from an EMBL/GenBank/DDBJ whole genome shotgun (WGS) entry which is preliminary data.</text>
</comment>